<dbReference type="Proteomes" id="UP000000539">
    <property type="component" value="Chromosome 2"/>
</dbReference>
<protein>
    <submittedName>
        <fullName evidence="1">Uncharacterized protein</fullName>
    </submittedName>
</protein>
<evidence type="ECO:0000313" key="1">
    <source>
        <dbReference type="Ensembl" id="ENSGALP00010039484.1"/>
    </source>
</evidence>
<sequence length="69" mass="7468">GQPNMEGALNHPVKLRGSQPCFTSMIGVAKSLPAGWVLRYSLAEATASFLSYVLEALPTQRKICNGRMC</sequence>
<proteinExistence type="predicted"/>
<dbReference type="AlphaFoldDB" id="A0A8V1AB56"/>
<dbReference type="Ensembl" id="ENSGALT00010064273.1">
    <property type="protein sequence ID" value="ENSGALP00010039484.1"/>
    <property type="gene ID" value="ENSGALG00010026425.1"/>
</dbReference>
<reference evidence="1" key="2">
    <citation type="submission" date="2025-08" db="UniProtKB">
        <authorList>
            <consortium name="Ensembl"/>
        </authorList>
    </citation>
    <scope>IDENTIFICATION</scope>
    <source>
        <strain evidence="1">broiler</strain>
    </source>
</reference>
<accession>A0A8V1AB56</accession>
<dbReference type="GeneTree" id="ENSGT01070000257288"/>
<keyword evidence="2" id="KW-1185">Reference proteome</keyword>
<evidence type="ECO:0000313" key="2">
    <source>
        <dbReference type="Proteomes" id="UP000000539"/>
    </source>
</evidence>
<organism evidence="1 2">
    <name type="scientific">Gallus gallus</name>
    <name type="common">Chicken</name>
    <dbReference type="NCBI Taxonomy" id="9031"/>
    <lineage>
        <taxon>Eukaryota</taxon>
        <taxon>Metazoa</taxon>
        <taxon>Chordata</taxon>
        <taxon>Craniata</taxon>
        <taxon>Vertebrata</taxon>
        <taxon>Euteleostomi</taxon>
        <taxon>Archelosauria</taxon>
        <taxon>Archosauria</taxon>
        <taxon>Dinosauria</taxon>
        <taxon>Saurischia</taxon>
        <taxon>Theropoda</taxon>
        <taxon>Coelurosauria</taxon>
        <taxon>Aves</taxon>
        <taxon>Neognathae</taxon>
        <taxon>Galloanserae</taxon>
        <taxon>Galliformes</taxon>
        <taxon>Phasianidae</taxon>
        <taxon>Phasianinae</taxon>
        <taxon>Gallus</taxon>
    </lineage>
</organism>
<reference evidence="1" key="3">
    <citation type="submission" date="2025-09" db="UniProtKB">
        <authorList>
            <consortium name="Ensembl"/>
        </authorList>
    </citation>
    <scope>IDENTIFICATION</scope>
    <source>
        <strain evidence="1">broiler</strain>
    </source>
</reference>
<name>A0A8V1AB56_CHICK</name>
<reference evidence="1" key="1">
    <citation type="submission" date="2020-11" db="EMBL/GenBank/DDBJ databases">
        <title>Gallus gallus (Chicken) genome, bGalGal1, GRCg7b, maternal haplotype autosomes + Z &amp; W.</title>
        <authorList>
            <person name="Warren W."/>
            <person name="Formenti G."/>
            <person name="Fedrigo O."/>
            <person name="Haase B."/>
            <person name="Mountcastle J."/>
            <person name="Balacco J."/>
            <person name="Tracey A."/>
            <person name="Schneider V."/>
            <person name="Okimoto R."/>
            <person name="Cheng H."/>
            <person name="Hawken R."/>
            <person name="Howe K."/>
            <person name="Jarvis E.D."/>
        </authorList>
    </citation>
    <scope>NUCLEOTIDE SEQUENCE [LARGE SCALE GENOMIC DNA]</scope>
    <source>
        <strain evidence="1">Broiler</strain>
    </source>
</reference>